<protein>
    <submittedName>
        <fullName evidence="3">Uncharacterized protein</fullName>
    </submittedName>
</protein>
<evidence type="ECO:0000313" key="4">
    <source>
        <dbReference type="Proteomes" id="UP001152795"/>
    </source>
</evidence>
<dbReference type="EMBL" id="CACRXK020025440">
    <property type="protein sequence ID" value="CAB4039474.1"/>
    <property type="molecule type" value="Genomic_DNA"/>
</dbReference>
<keyword evidence="2" id="KW-0812">Transmembrane</keyword>
<feature type="region of interest" description="Disordered" evidence="1">
    <location>
        <begin position="44"/>
        <end position="63"/>
    </location>
</feature>
<keyword evidence="4" id="KW-1185">Reference proteome</keyword>
<feature type="transmembrane region" description="Helical" evidence="2">
    <location>
        <begin position="13"/>
        <end position="36"/>
    </location>
</feature>
<gene>
    <name evidence="3" type="ORF">PACLA_8A020529</name>
</gene>
<organism evidence="3 4">
    <name type="scientific">Paramuricea clavata</name>
    <name type="common">Red gorgonian</name>
    <name type="synonym">Violescent sea-whip</name>
    <dbReference type="NCBI Taxonomy" id="317549"/>
    <lineage>
        <taxon>Eukaryota</taxon>
        <taxon>Metazoa</taxon>
        <taxon>Cnidaria</taxon>
        <taxon>Anthozoa</taxon>
        <taxon>Octocorallia</taxon>
        <taxon>Malacalcyonacea</taxon>
        <taxon>Plexauridae</taxon>
        <taxon>Paramuricea</taxon>
    </lineage>
</organism>
<feature type="region of interest" description="Disordered" evidence="1">
    <location>
        <begin position="71"/>
        <end position="99"/>
    </location>
</feature>
<sequence length="151" mass="17160">KTPSKDTGSRTEWYIRAAILVSGIIIGILFSCIFSCSRRWYRNRKSERNPESQTTEIDTTYLDLTELNTENKYQSLGDRKPKSNPEQPETEADDVDSTYQKLDFSKMDTEDNYQALRVNAATNDVPTDDEASYTELSETSDAEGNYLSTNA</sequence>
<keyword evidence="2" id="KW-0472">Membrane</keyword>
<feature type="non-terminal residue" evidence="3">
    <location>
        <position position="1"/>
    </location>
</feature>
<keyword evidence="2" id="KW-1133">Transmembrane helix</keyword>
<accession>A0A7D9LYV8</accession>
<name>A0A7D9LYV8_PARCT</name>
<feature type="region of interest" description="Disordered" evidence="1">
    <location>
        <begin position="118"/>
        <end position="151"/>
    </location>
</feature>
<dbReference type="Proteomes" id="UP001152795">
    <property type="component" value="Unassembled WGS sequence"/>
</dbReference>
<comment type="caution">
    <text evidence="3">The sequence shown here is derived from an EMBL/GenBank/DDBJ whole genome shotgun (WGS) entry which is preliminary data.</text>
</comment>
<reference evidence="3" key="1">
    <citation type="submission" date="2020-04" db="EMBL/GenBank/DDBJ databases">
        <authorList>
            <person name="Alioto T."/>
            <person name="Alioto T."/>
            <person name="Gomez Garrido J."/>
        </authorList>
    </citation>
    <scope>NUCLEOTIDE SEQUENCE</scope>
    <source>
        <strain evidence="3">A484AB</strain>
    </source>
</reference>
<evidence type="ECO:0000313" key="3">
    <source>
        <dbReference type="EMBL" id="CAB4039474.1"/>
    </source>
</evidence>
<dbReference type="AlphaFoldDB" id="A0A7D9LYV8"/>
<proteinExistence type="predicted"/>
<evidence type="ECO:0000256" key="2">
    <source>
        <dbReference type="SAM" id="Phobius"/>
    </source>
</evidence>
<evidence type="ECO:0000256" key="1">
    <source>
        <dbReference type="SAM" id="MobiDB-lite"/>
    </source>
</evidence>